<dbReference type="AlphaFoldDB" id="A0A8H5HBB1"/>
<dbReference type="Proteomes" id="UP000565441">
    <property type="component" value="Unassembled WGS sequence"/>
</dbReference>
<accession>A0A8H5HBB1</accession>
<proteinExistence type="predicted"/>
<feature type="compositionally biased region" description="Acidic residues" evidence="1">
    <location>
        <begin position="144"/>
        <end position="155"/>
    </location>
</feature>
<reference evidence="2 3" key="1">
    <citation type="journal article" date="2020" name="ISME J.">
        <title>Uncovering the hidden diversity of litter-decomposition mechanisms in mushroom-forming fungi.</title>
        <authorList>
            <person name="Floudas D."/>
            <person name="Bentzer J."/>
            <person name="Ahren D."/>
            <person name="Johansson T."/>
            <person name="Persson P."/>
            <person name="Tunlid A."/>
        </authorList>
    </citation>
    <scope>NUCLEOTIDE SEQUENCE [LARGE SCALE GENOMIC DNA]</scope>
    <source>
        <strain evidence="2 3">CBS 661.87</strain>
    </source>
</reference>
<organism evidence="2 3">
    <name type="scientific">Tricholomella constricta</name>
    <dbReference type="NCBI Taxonomy" id="117010"/>
    <lineage>
        <taxon>Eukaryota</taxon>
        <taxon>Fungi</taxon>
        <taxon>Dikarya</taxon>
        <taxon>Basidiomycota</taxon>
        <taxon>Agaricomycotina</taxon>
        <taxon>Agaricomycetes</taxon>
        <taxon>Agaricomycetidae</taxon>
        <taxon>Agaricales</taxon>
        <taxon>Tricholomatineae</taxon>
        <taxon>Lyophyllaceae</taxon>
        <taxon>Tricholomella</taxon>
    </lineage>
</organism>
<keyword evidence="3" id="KW-1185">Reference proteome</keyword>
<feature type="region of interest" description="Disordered" evidence="1">
    <location>
        <begin position="31"/>
        <end position="74"/>
    </location>
</feature>
<evidence type="ECO:0000256" key="1">
    <source>
        <dbReference type="SAM" id="MobiDB-lite"/>
    </source>
</evidence>
<dbReference type="EMBL" id="JAACJP010000014">
    <property type="protein sequence ID" value="KAF5380132.1"/>
    <property type="molecule type" value="Genomic_DNA"/>
</dbReference>
<dbReference type="OrthoDB" id="1884855at2759"/>
<gene>
    <name evidence="2" type="ORF">D9615_006231</name>
</gene>
<evidence type="ECO:0000313" key="3">
    <source>
        <dbReference type="Proteomes" id="UP000565441"/>
    </source>
</evidence>
<feature type="compositionally biased region" description="Basic and acidic residues" evidence="1">
    <location>
        <begin position="156"/>
        <end position="185"/>
    </location>
</feature>
<sequence>MPSRPDLSGYTYGAISSLVLTADRIVLPRRDCNKEPDSAPSPTLLADRIDPSETETQDVESSPRPEHPVAGSESFEVHEHILSSVHNAIAPSIVGSAAGTVLETLNMKDLDQKKEEIERVLRTVLSEHFSQLISLSKRRIANYDAEDDSDTMSDSDMERKDAEIEDEVRKNEEQEEGRGRGRVRE</sequence>
<protein>
    <submittedName>
        <fullName evidence="2">Uncharacterized protein</fullName>
    </submittedName>
</protein>
<comment type="caution">
    <text evidence="2">The sequence shown here is derived from an EMBL/GenBank/DDBJ whole genome shotgun (WGS) entry which is preliminary data.</text>
</comment>
<evidence type="ECO:0000313" key="2">
    <source>
        <dbReference type="EMBL" id="KAF5380132.1"/>
    </source>
</evidence>
<feature type="region of interest" description="Disordered" evidence="1">
    <location>
        <begin position="140"/>
        <end position="185"/>
    </location>
</feature>
<name>A0A8H5HBB1_9AGAR</name>